<protein>
    <recommendedName>
        <fullName evidence="4">Copper-fist domain-containing protein</fullName>
    </recommendedName>
</protein>
<dbReference type="EMBL" id="CP003009">
    <property type="protein sequence ID" value="AEO64282.1"/>
    <property type="molecule type" value="Genomic_DNA"/>
</dbReference>
<dbReference type="GO" id="GO:0006879">
    <property type="term" value="P:intracellular iron ion homeostasis"/>
    <property type="evidence" value="ECO:0007669"/>
    <property type="project" value="TreeGrafter"/>
</dbReference>
<dbReference type="GO" id="GO:0045944">
    <property type="term" value="P:positive regulation of transcription by RNA polymerase II"/>
    <property type="evidence" value="ECO:0007669"/>
    <property type="project" value="TreeGrafter"/>
</dbReference>
<evidence type="ECO:0000313" key="3">
    <source>
        <dbReference type="Proteomes" id="UP000008181"/>
    </source>
</evidence>
<keyword evidence="3" id="KW-1185">Reference proteome</keyword>
<sequence>MVPVRKPGRPLSTCPCPPGRPCACGGVRVAIPKKQKCGCGAEAVGEPEERNKGYSPAETPTSPSRPSFRVSKSNGSRASSRKQSFDPANLERMDPRSINLITAPTSSGIANGMEMAGGANFQAPHTDFAAFSPGLGAIPAGSGGTYGPPQNPSYRPPLPYNLGFQYSPPNQLPHGLKMEDGGLFSASNGSFGAAMPPPPFINGNHTSTAIGNQQQPAVPNQATLRQTNGAAQGGSCCCGSKTQEGPSVPAPNKVSVSTQGYGQSYLPQLSGESNSNGSSNGNGGGGSSCCSSKAQEPLPNTSNNLPTSQQGFGQTFLPPFQFPTVFTYPGDYGSWQHPIDPVIWQQVASQTGMPPNPAIAPAANEDTAGNAGTSHECGCGEGCQCVGCLAHPFNAQMFQYVNNAYSDSNGSSPRSVDANGAGQQQAPSAAGAAGGQDSPVEAPTPAASEGSPRGEEQSLSTMDYFFVNLPISGLCGGSMESCLCGDSCDCPGCLVHNVPVRQG</sequence>
<reference evidence="2 3" key="1">
    <citation type="journal article" date="2011" name="Nat. Biotechnol.">
        <title>Comparative genomic analysis of the thermophilic biomass-degrading fungi Myceliophthora thermophila and Thielavia terrestris.</title>
        <authorList>
            <person name="Berka R.M."/>
            <person name="Grigoriev I.V."/>
            <person name="Otillar R."/>
            <person name="Salamov A."/>
            <person name="Grimwood J."/>
            <person name="Reid I."/>
            <person name="Ishmael N."/>
            <person name="John T."/>
            <person name="Darmond C."/>
            <person name="Moisan M.-C."/>
            <person name="Henrissat B."/>
            <person name="Coutinho P.M."/>
            <person name="Lombard V."/>
            <person name="Natvig D.O."/>
            <person name="Lindquist E."/>
            <person name="Schmutz J."/>
            <person name="Lucas S."/>
            <person name="Harris P."/>
            <person name="Powlowski J."/>
            <person name="Bellemare A."/>
            <person name="Taylor D."/>
            <person name="Butler G."/>
            <person name="de Vries R.P."/>
            <person name="Allijn I.E."/>
            <person name="van den Brink J."/>
            <person name="Ushinsky S."/>
            <person name="Storms R."/>
            <person name="Powell A.J."/>
            <person name="Paulsen I.T."/>
            <person name="Elbourne L.D.H."/>
            <person name="Baker S.E."/>
            <person name="Magnuson J."/>
            <person name="LaBoissiere S."/>
            <person name="Clutterbuck A.J."/>
            <person name="Martinez D."/>
            <person name="Wogulis M."/>
            <person name="de Leon A.L."/>
            <person name="Rey M.W."/>
            <person name="Tsang A."/>
        </authorList>
    </citation>
    <scope>NUCLEOTIDE SEQUENCE [LARGE SCALE GENOMIC DNA]</scope>
    <source>
        <strain evidence="3">ATCC 38088 / NRRL 8126</strain>
    </source>
</reference>
<dbReference type="GeneID" id="11515819"/>
<dbReference type="GO" id="GO:0000981">
    <property type="term" value="F:DNA-binding transcription factor activity, RNA polymerase II-specific"/>
    <property type="evidence" value="ECO:0007669"/>
    <property type="project" value="TreeGrafter"/>
</dbReference>
<dbReference type="Proteomes" id="UP000008181">
    <property type="component" value="Chromosome 1"/>
</dbReference>
<dbReference type="HOGENOM" id="CLU_036162_0_0_1"/>
<feature type="region of interest" description="Disordered" evidence="1">
    <location>
        <begin position="242"/>
        <end position="314"/>
    </location>
</feature>
<dbReference type="PANTHER" id="PTHR28088:SF9">
    <property type="entry name" value="TRANSCRIPTION FACTOR GRISEA, PUTATIVE (AFU_ORTHOLOGUE AFUA_1G13190)-RELATED"/>
    <property type="match status" value="1"/>
</dbReference>
<dbReference type="PANTHER" id="PTHR28088">
    <property type="entry name" value="TRANSCRIPTIONAL ACTIVATOR HAA1-RELATED"/>
    <property type="match status" value="1"/>
</dbReference>
<evidence type="ECO:0000256" key="1">
    <source>
        <dbReference type="SAM" id="MobiDB-lite"/>
    </source>
</evidence>
<dbReference type="AlphaFoldDB" id="G2QS93"/>
<feature type="region of interest" description="Disordered" evidence="1">
    <location>
        <begin position="409"/>
        <end position="457"/>
    </location>
</feature>
<feature type="compositionally biased region" description="Polar residues" evidence="1">
    <location>
        <begin position="298"/>
        <end position="313"/>
    </location>
</feature>
<dbReference type="GO" id="GO:0005634">
    <property type="term" value="C:nucleus"/>
    <property type="evidence" value="ECO:0007669"/>
    <property type="project" value="TreeGrafter"/>
</dbReference>
<proteinExistence type="predicted"/>
<dbReference type="InterPro" id="IPR051763">
    <property type="entry name" value="Copper_Homeo_Regul"/>
</dbReference>
<gene>
    <name evidence="2" type="ORF">THITE_2110263</name>
</gene>
<feature type="compositionally biased region" description="Polar residues" evidence="1">
    <location>
        <begin position="58"/>
        <end position="82"/>
    </location>
</feature>
<feature type="compositionally biased region" description="Low complexity" evidence="1">
    <location>
        <begin position="418"/>
        <end position="431"/>
    </location>
</feature>
<dbReference type="RefSeq" id="XP_003650618.1">
    <property type="nucleotide sequence ID" value="XM_003650570.1"/>
</dbReference>
<dbReference type="eggNOG" id="ENOG502SQDA">
    <property type="taxonomic scope" value="Eukaryota"/>
</dbReference>
<accession>G2QS93</accession>
<evidence type="ECO:0008006" key="4">
    <source>
        <dbReference type="Google" id="ProtNLM"/>
    </source>
</evidence>
<dbReference type="OrthoDB" id="5600085at2759"/>
<evidence type="ECO:0000313" key="2">
    <source>
        <dbReference type="EMBL" id="AEO64282.1"/>
    </source>
</evidence>
<dbReference type="GO" id="GO:0006878">
    <property type="term" value="P:intracellular copper ion homeostasis"/>
    <property type="evidence" value="ECO:0007669"/>
    <property type="project" value="TreeGrafter"/>
</dbReference>
<feature type="region of interest" description="Disordered" evidence="1">
    <location>
        <begin position="38"/>
        <end position="90"/>
    </location>
</feature>
<feature type="compositionally biased region" description="Polar residues" evidence="1">
    <location>
        <begin position="254"/>
        <end position="267"/>
    </location>
</feature>
<name>G2QS93_THETT</name>
<dbReference type="KEGG" id="ttt:THITE_2110263"/>
<dbReference type="GO" id="GO:0005507">
    <property type="term" value="F:copper ion binding"/>
    <property type="evidence" value="ECO:0007669"/>
    <property type="project" value="TreeGrafter"/>
</dbReference>
<feature type="compositionally biased region" description="Low complexity" evidence="1">
    <location>
        <begin position="270"/>
        <end position="279"/>
    </location>
</feature>
<dbReference type="GO" id="GO:0000978">
    <property type="term" value="F:RNA polymerase II cis-regulatory region sequence-specific DNA binding"/>
    <property type="evidence" value="ECO:0007669"/>
    <property type="project" value="TreeGrafter"/>
</dbReference>
<organism evidence="2 3">
    <name type="scientific">Thermothielavioides terrestris (strain ATCC 38088 / NRRL 8126)</name>
    <name type="common">Thielavia terrestris</name>
    <dbReference type="NCBI Taxonomy" id="578455"/>
    <lineage>
        <taxon>Eukaryota</taxon>
        <taxon>Fungi</taxon>
        <taxon>Dikarya</taxon>
        <taxon>Ascomycota</taxon>
        <taxon>Pezizomycotina</taxon>
        <taxon>Sordariomycetes</taxon>
        <taxon>Sordariomycetidae</taxon>
        <taxon>Sordariales</taxon>
        <taxon>Chaetomiaceae</taxon>
        <taxon>Thermothielavioides</taxon>
        <taxon>Thermothielavioides terrestris</taxon>
    </lineage>
</organism>
<dbReference type="STRING" id="578455.G2QS93"/>